<keyword evidence="4 9" id="KW-0479">Metal-binding</keyword>
<keyword evidence="5" id="KW-0210">Decarboxylase</keyword>
<dbReference type="Proteomes" id="UP000620139">
    <property type="component" value="Unassembled WGS sequence"/>
</dbReference>
<feature type="region of interest" description="Disordered" evidence="11">
    <location>
        <begin position="339"/>
        <end position="358"/>
    </location>
</feature>
<dbReference type="Pfam" id="PF00205">
    <property type="entry name" value="TPP_enzyme_M"/>
    <property type="match status" value="1"/>
</dbReference>
<feature type="domain" description="Thiamine pyrophosphate enzyme N-terminal TPP-binding" evidence="14">
    <location>
        <begin position="8"/>
        <end position="121"/>
    </location>
</feature>
<dbReference type="GO" id="GO:0030976">
    <property type="term" value="F:thiamine pyrophosphate binding"/>
    <property type="evidence" value="ECO:0007669"/>
    <property type="project" value="InterPro"/>
</dbReference>
<evidence type="ECO:0000256" key="10">
    <source>
        <dbReference type="RuleBase" id="RU362132"/>
    </source>
</evidence>
<dbReference type="Pfam" id="PF02776">
    <property type="entry name" value="TPP_enzyme_N"/>
    <property type="match status" value="1"/>
</dbReference>
<gene>
    <name evidence="15" type="primary">ipdC</name>
    <name evidence="15" type="ORF">I7X43_04425</name>
</gene>
<evidence type="ECO:0000259" key="14">
    <source>
        <dbReference type="Pfam" id="PF02776"/>
    </source>
</evidence>
<evidence type="ECO:0000256" key="5">
    <source>
        <dbReference type="ARBA" id="ARBA00022793"/>
    </source>
</evidence>
<evidence type="ECO:0000256" key="9">
    <source>
        <dbReference type="PIRSR" id="PIRSR036565-2"/>
    </source>
</evidence>
<comment type="caution">
    <text evidence="15">The sequence shown here is derived from an EMBL/GenBank/DDBJ whole genome shotgun (WGS) entry which is preliminary data.</text>
</comment>
<organism evidence="15 16">
    <name type="scientific">Inhella gelatinilytica</name>
    <dbReference type="NCBI Taxonomy" id="2795030"/>
    <lineage>
        <taxon>Bacteria</taxon>
        <taxon>Pseudomonadati</taxon>
        <taxon>Pseudomonadota</taxon>
        <taxon>Betaproteobacteria</taxon>
        <taxon>Burkholderiales</taxon>
        <taxon>Sphaerotilaceae</taxon>
        <taxon>Inhella</taxon>
    </lineage>
</organism>
<dbReference type="InterPro" id="IPR029061">
    <property type="entry name" value="THDP-binding"/>
</dbReference>
<keyword evidence="6 9" id="KW-0460">Magnesium</keyword>
<dbReference type="NCBIfam" id="TIGR03394">
    <property type="entry name" value="indol_phenyl_DC"/>
    <property type="match status" value="1"/>
</dbReference>
<dbReference type="GO" id="GO:0004737">
    <property type="term" value="F:pyruvate decarboxylase activity"/>
    <property type="evidence" value="ECO:0007669"/>
    <property type="project" value="TreeGrafter"/>
</dbReference>
<accession>A0A931IYC6</accession>
<evidence type="ECO:0000256" key="2">
    <source>
        <dbReference type="ARBA" id="ARBA00001964"/>
    </source>
</evidence>
<dbReference type="Gene3D" id="3.40.50.1220">
    <property type="entry name" value="TPP-binding domain"/>
    <property type="match status" value="1"/>
</dbReference>
<evidence type="ECO:0000259" key="13">
    <source>
        <dbReference type="Pfam" id="PF02775"/>
    </source>
</evidence>
<name>A0A931IYC6_9BURK</name>
<comment type="similarity">
    <text evidence="3 10">Belongs to the TPP enzyme family.</text>
</comment>
<dbReference type="PANTHER" id="PTHR43452">
    <property type="entry name" value="PYRUVATE DECARBOXYLASE"/>
    <property type="match status" value="1"/>
</dbReference>
<dbReference type="InterPro" id="IPR012110">
    <property type="entry name" value="PDC/IPDC-like"/>
</dbReference>
<keyword evidence="16" id="KW-1185">Reference proteome</keyword>
<evidence type="ECO:0000313" key="16">
    <source>
        <dbReference type="Proteomes" id="UP000620139"/>
    </source>
</evidence>
<dbReference type="GO" id="GO:0000949">
    <property type="term" value="P:aromatic amino acid family catabolic process to alcohol via Ehrlich pathway"/>
    <property type="evidence" value="ECO:0007669"/>
    <property type="project" value="TreeGrafter"/>
</dbReference>
<protein>
    <submittedName>
        <fullName evidence="15">Indolepyruvate/phenylpyruvate decarboxylase</fullName>
        <ecNumber evidence="15">4.1.1.43</ecNumber>
        <ecNumber evidence="15">4.1.1.74</ecNumber>
    </submittedName>
</protein>
<dbReference type="EC" id="4.1.1.74" evidence="15"/>
<dbReference type="PIRSF" id="PIRSF036565">
    <property type="entry name" value="Pyruvt_ip_decrb"/>
    <property type="match status" value="1"/>
</dbReference>
<keyword evidence="7 10" id="KW-0786">Thiamine pyrophosphate</keyword>
<evidence type="ECO:0000256" key="4">
    <source>
        <dbReference type="ARBA" id="ARBA00022723"/>
    </source>
</evidence>
<sequence>MSDALNPTLTTQLLAALRARGAAEVFGIPGDFALPFFREMERSGGLPLITLSHEPAVGFAADAAARARGGLGVAAVTYGAGAINLLNPVACAFAERIPLVVLSGAPAAHEARSGLMLHHQVKTLDTQWRLFEEVTVAQARLDDPTRAPQEMARVLDAALHHQRPVYLEIPRDMPARPCGPVPAFQPQTWDADRAAACADELLARLRAARDPLLVPGVEVRRYGLEAKVAELARRLALPVVTTFMSRGLLVEEDVPLAGTYLGLAGDPALSARVEDSDALLLLGAIVSDTNFAVSGQRIDFRRAIHAYDGAVHMGHAVYPELPLAALVEALLDRLPRQAERRVNPPPAPPAVPETLGAPQDPVKPHDIAAALNQLMRLHGAIPLASDMGDCLFTAMDVERTPLLAPGYYATMGYGVPAGLGLQAATGQRPIVLVGDGAFQMTGWELGNARRFGLDPIVLVFNNASWEMLRTFMPEGKFNDLGEWDYAGMAAGMGGDGHVVRTCGELQAALALAHATRGRFQLLDIRLAPGVLSPTLQRFVSAVKRLSMPSGS</sequence>
<evidence type="ECO:0000259" key="12">
    <source>
        <dbReference type="Pfam" id="PF00205"/>
    </source>
</evidence>
<keyword evidence="8 15" id="KW-0456">Lyase</keyword>
<dbReference type="EC" id="4.1.1.43" evidence="15"/>
<feature type="binding site" evidence="9">
    <location>
        <position position="435"/>
    </location>
    <ligand>
        <name>Mg(2+)</name>
        <dbReference type="ChEBI" id="CHEBI:18420"/>
    </ligand>
</feature>
<evidence type="ECO:0000256" key="8">
    <source>
        <dbReference type="ARBA" id="ARBA00023239"/>
    </source>
</evidence>
<dbReference type="SUPFAM" id="SSF52518">
    <property type="entry name" value="Thiamin diphosphate-binding fold (THDP-binding)"/>
    <property type="match status" value="2"/>
</dbReference>
<evidence type="ECO:0000256" key="3">
    <source>
        <dbReference type="ARBA" id="ARBA00007812"/>
    </source>
</evidence>
<proteinExistence type="inferred from homology"/>
<dbReference type="InterPro" id="IPR011766">
    <property type="entry name" value="TPP_enzyme_TPP-bd"/>
</dbReference>
<feature type="domain" description="Thiamine pyrophosphate enzyme central" evidence="12">
    <location>
        <begin position="199"/>
        <end position="334"/>
    </location>
</feature>
<dbReference type="PANTHER" id="PTHR43452:SF30">
    <property type="entry name" value="PYRUVATE DECARBOXYLASE ISOZYME 1-RELATED"/>
    <property type="match status" value="1"/>
</dbReference>
<dbReference type="Gene3D" id="3.40.50.970">
    <property type="match status" value="2"/>
</dbReference>
<dbReference type="SUPFAM" id="SSF52467">
    <property type="entry name" value="DHS-like NAD/FAD-binding domain"/>
    <property type="match status" value="1"/>
</dbReference>
<evidence type="ECO:0000256" key="11">
    <source>
        <dbReference type="SAM" id="MobiDB-lite"/>
    </source>
</evidence>
<dbReference type="RefSeq" id="WP_198099668.1">
    <property type="nucleotide sequence ID" value="NZ_JAEDAL010000001.1"/>
</dbReference>
<evidence type="ECO:0000313" key="15">
    <source>
        <dbReference type="EMBL" id="MBH9552091.1"/>
    </source>
</evidence>
<dbReference type="InterPro" id="IPR017765">
    <property type="entry name" value="IPDC"/>
</dbReference>
<feature type="binding site" evidence="9">
    <location>
        <position position="462"/>
    </location>
    <ligand>
        <name>Mg(2+)</name>
        <dbReference type="ChEBI" id="CHEBI:18420"/>
    </ligand>
</feature>
<comment type="cofactor">
    <cofactor evidence="2">
        <name>thiamine diphosphate</name>
        <dbReference type="ChEBI" id="CHEBI:58937"/>
    </cofactor>
</comment>
<evidence type="ECO:0000256" key="7">
    <source>
        <dbReference type="ARBA" id="ARBA00023052"/>
    </source>
</evidence>
<dbReference type="GO" id="GO:0047434">
    <property type="term" value="F:indolepyruvate decarboxylase activity"/>
    <property type="evidence" value="ECO:0007669"/>
    <property type="project" value="UniProtKB-EC"/>
</dbReference>
<feature type="domain" description="Thiamine pyrophosphate enzyme TPP-binding" evidence="13">
    <location>
        <begin position="401"/>
        <end position="521"/>
    </location>
</feature>
<dbReference type="GO" id="GO:0050177">
    <property type="term" value="F:phenylpyruvate decarboxylase activity"/>
    <property type="evidence" value="ECO:0007669"/>
    <property type="project" value="UniProtKB-EC"/>
</dbReference>
<reference evidence="15" key="1">
    <citation type="submission" date="2020-12" db="EMBL/GenBank/DDBJ databases">
        <title>The genome sequence of Inhella sp. 4Y17.</title>
        <authorList>
            <person name="Liu Y."/>
        </authorList>
    </citation>
    <scope>NUCLEOTIDE SEQUENCE</scope>
    <source>
        <strain evidence="15">4Y10</strain>
    </source>
</reference>
<comment type="cofactor">
    <cofactor evidence="9">
        <name>Mg(2+)</name>
        <dbReference type="ChEBI" id="CHEBI:18420"/>
    </cofactor>
    <text evidence="9">Binds 1 Mg(2+) per subunit.</text>
</comment>
<dbReference type="InterPro" id="IPR012000">
    <property type="entry name" value="Thiamin_PyroP_enz_cen_dom"/>
</dbReference>
<evidence type="ECO:0000256" key="1">
    <source>
        <dbReference type="ARBA" id="ARBA00001920"/>
    </source>
</evidence>
<evidence type="ECO:0000256" key="6">
    <source>
        <dbReference type="ARBA" id="ARBA00022842"/>
    </source>
</evidence>
<comment type="cofactor">
    <cofactor evidence="1">
        <name>a metal cation</name>
        <dbReference type="ChEBI" id="CHEBI:25213"/>
    </cofactor>
</comment>
<dbReference type="InterPro" id="IPR012001">
    <property type="entry name" value="Thiamin_PyroP_enz_TPP-bd_dom"/>
</dbReference>
<dbReference type="GO" id="GO:0000287">
    <property type="term" value="F:magnesium ion binding"/>
    <property type="evidence" value="ECO:0007669"/>
    <property type="project" value="InterPro"/>
</dbReference>
<dbReference type="InterPro" id="IPR029035">
    <property type="entry name" value="DHS-like_NAD/FAD-binding_dom"/>
</dbReference>
<dbReference type="Pfam" id="PF02775">
    <property type="entry name" value="TPP_enzyme_C"/>
    <property type="match status" value="1"/>
</dbReference>
<dbReference type="GO" id="GO:0009851">
    <property type="term" value="P:auxin biosynthetic process"/>
    <property type="evidence" value="ECO:0007669"/>
    <property type="project" value="InterPro"/>
</dbReference>
<dbReference type="GO" id="GO:0005829">
    <property type="term" value="C:cytosol"/>
    <property type="evidence" value="ECO:0007669"/>
    <property type="project" value="TreeGrafter"/>
</dbReference>
<dbReference type="EMBL" id="JAEDAL010000001">
    <property type="protein sequence ID" value="MBH9552091.1"/>
    <property type="molecule type" value="Genomic_DNA"/>
</dbReference>
<dbReference type="AlphaFoldDB" id="A0A931IYC6"/>